<feature type="transmembrane region" description="Helical" evidence="2">
    <location>
        <begin position="6"/>
        <end position="30"/>
    </location>
</feature>
<reference evidence="3" key="1">
    <citation type="submission" date="2021-07" db="EMBL/GenBank/DDBJ databases">
        <authorList>
            <person name="Durling M."/>
        </authorList>
    </citation>
    <scope>NUCLEOTIDE SEQUENCE</scope>
</reference>
<dbReference type="AlphaFoldDB" id="A0A9N9PTJ4"/>
<sequence>MYLHSSLTWAFAVAFTIYFSFVISSPNLTFPNSKEKRSMSSTPTSPHLDDAIREHVRSRLHIFRHAFDEKVGIPDNATEEEAPIEDFFAFTFANVRAARVAEWYGEILKELNSTIDKTRYRGEWKEVALKVFKERNFLCGPRIAGRCEGLPDRRAILEMYAGRPRADARRAYFLAVIMQQLHEHDQQWQAKVTPRIIALVPYLIKTATFQQKLSDTKACKLIAAILKGIIAELFNILCPVVNDIVKPMQKSVGSMEDTVFKFDPEDLNDAGELMEINPFLLAVDAFMRITSQVVQSVVDIETQKSGGKTTIWAHAAGQFIRTGVSENIFCQGFSGNYPDLNLENEQGLVKVLTQLLDNLVTVSRVTFYEMYNGSDSGSITLAMIRARDWDRVQTDIDEAIDSRKEAFVERVLLFAMGETASQDRTFMPCNLVKEGETCQPKEAYEHPNAYRKSIFCPYPDQYDGRLQCSLGHYHRHVVADYVEASPLLGGLNTLRDNTQYNYTVQWLMEMALDNYHKNGNKPPKLGVSQWGNFVARFHLPVCMFPQGRPMDFTEDKYLFNTFCGNFTADQTVGFLERMNLGVGSPDRTDEFRTYTVPRGLYEKKTKEPRTLLAPVSWYAVLCRLGYHMGEHGARPHPQYLQEGPDSGCDDFLKEIDNGQHSWNLEAANHWFCGKDNPYLGDRKLRLKHIGDETFGHTVNLRKACDKWEEQYSAIKAIGLSSGKSSPDLWGPIDLPESMELYRQASEFKHKKDEEKLSGSRLERDKLSGNTTKMNSNSTSR</sequence>
<feature type="region of interest" description="Disordered" evidence="1">
    <location>
        <begin position="746"/>
        <end position="780"/>
    </location>
</feature>
<organism evidence="3 4">
    <name type="scientific">Hymenoscyphus fraxineus</name>
    <dbReference type="NCBI Taxonomy" id="746836"/>
    <lineage>
        <taxon>Eukaryota</taxon>
        <taxon>Fungi</taxon>
        <taxon>Dikarya</taxon>
        <taxon>Ascomycota</taxon>
        <taxon>Pezizomycotina</taxon>
        <taxon>Leotiomycetes</taxon>
        <taxon>Helotiales</taxon>
        <taxon>Helotiaceae</taxon>
        <taxon>Hymenoscyphus</taxon>
    </lineage>
</organism>
<keyword evidence="2" id="KW-1133">Transmembrane helix</keyword>
<gene>
    <name evidence="3" type="ORF">HYFRA_00012553</name>
</gene>
<dbReference type="OrthoDB" id="3557913at2759"/>
<keyword evidence="2" id="KW-0812">Transmembrane</keyword>
<comment type="caution">
    <text evidence="3">The sequence shown here is derived from an EMBL/GenBank/DDBJ whole genome shotgun (WGS) entry which is preliminary data.</text>
</comment>
<feature type="compositionally biased region" description="Basic and acidic residues" evidence="1">
    <location>
        <begin position="746"/>
        <end position="766"/>
    </location>
</feature>
<feature type="compositionally biased region" description="Polar residues" evidence="1">
    <location>
        <begin position="767"/>
        <end position="780"/>
    </location>
</feature>
<evidence type="ECO:0000313" key="4">
    <source>
        <dbReference type="Proteomes" id="UP000696280"/>
    </source>
</evidence>
<accession>A0A9N9PTJ4</accession>
<evidence type="ECO:0000256" key="2">
    <source>
        <dbReference type="SAM" id="Phobius"/>
    </source>
</evidence>
<name>A0A9N9PTJ4_9HELO</name>
<proteinExistence type="predicted"/>
<keyword evidence="2" id="KW-0472">Membrane</keyword>
<keyword evidence="4" id="KW-1185">Reference proteome</keyword>
<dbReference type="EMBL" id="CAJVRL010000090">
    <property type="protein sequence ID" value="CAG8959196.1"/>
    <property type="molecule type" value="Genomic_DNA"/>
</dbReference>
<evidence type="ECO:0000313" key="3">
    <source>
        <dbReference type="EMBL" id="CAG8959196.1"/>
    </source>
</evidence>
<dbReference type="Proteomes" id="UP000696280">
    <property type="component" value="Unassembled WGS sequence"/>
</dbReference>
<evidence type="ECO:0000256" key="1">
    <source>
        <dbReference type="SAM" id="MobiDB-lite"/>
    </source>
</evidence>
<protein>
    <submittedName>
        <fullName evidence="3">Uncharacterized protein</fullName>
    </submittedName>
</protein>